<organism evidence="2 3">
    <name type="scientific">Odynerus spinipes</name>
    <dbReference type="NCBI Taxonomy" id="1348599"/>
    <lineage>
        <taxon>Eukaryota</taxon>
        <taxon>Metazoa</taxon>
        <taxon>Ecdysozoa</taxon>
        <taxon>Arthropoda</taxon>
        <taxon>Hexapoda</taxon>
        <taxon>Insecta</taxon>
        <taxon>Pterygota</taxon>
        <taxon>Neoptera</taxon>
        <taxon>Endopterygota</taxon>
        <taxon>Hymenoptera</taxon>
        <taxon>Apocrita</taxon>
        <taxon>Aculeata</taxon>
        <taxon>Vespoidea</taxon>
        <taxon>Vespidae</taxon>
        <taxon>Eumeninae</taxon>
        <taxon>Odynerus</taxon>
    </lineage>
</organism>
<evidence type="ECO:0000256" key="1">
    <source>
        <dbReference type="SAM" id="MobiDB-lite"/>
    </source>
</evidence>
<feature type="compositionally biased region" description="Acidic residues" evidence="1">
    <location>
        <begin position="36"/>
        <end position="63"/>
    </location>
</feature>
<dbReference type="AlphaFoldDB" id="A0AAD9VL16"/>
<proteinExistence type="predicted"/>
<dbReference type="Proteomes" id="UP001258017">
    <property type="component" value="Unassembled WGS sequence"/>
</dbReference>
<name>A0AAD9VL16_9HYME</name>
<evidence type="ECO:0000313" key="3">
    <source>
        <dbReference type="Proteomes" id="UP001258017"/>
    </source>
</evidence>
<evidence type="ECO:0000313" key="2">
    <source>
        <dbReference type="EMBL" id="KAK2578686.1"/>
    </source>
</evidence>
<accession>A0AAD9VL16</accession>
<gene>
    <name evidence="2" type="ORF">KPH14_001218</name>
</gene>
<comment type="caution">
    <text evidence="2">The sequence shown here is derived from an EMBL/GenBank/DDBJ whole genome shotgun (WGS) entry which is preliminary data.</text>
</comment>
<protein>
    <submittedName>
        <fullName evidence="2">Uncharacterized protein</fullName>
    </submittedName>
</protein>
<keyword evidence="3" id="KW-1185">Reference proteome</keyword>
<feature type="region of interest" description="Disordered" evidence="1">
    <location>
        <begin position="14"/>
        <end position="87"/>
    </location>
</feature>
<dbReference type="EMBL" id="JAIFRP010000197">
    <property type="protein sequence ID" value="KAK2578686.1"/>
    <property type="molecule type" value="Genomic_DNA"/>
</dbReference>
<reference evidence="2" key="1">
    <citation type="submission" date="2021-08" db="EMBL/GenBank/DDBJ databases">
        <authorList>
            <person name="Misof B."/>
            <person name="Oliver O."/>
            <person name="Podsiadlowski L."/>
            <person name="Donath A."/>
            <person name="Peters R."/>
            <person name="Mayer C."/>
            <person name="Rust J."/>
            <person name="Gunkel S."/>
            <person name="Lesny P."/>
            <person name="Martin S."/>
            <person name="Oeyen J.P."/>
            <person name="Petersen M."/>
            <person name="Panagiotis P."/>
            <person name="Wilbrandt J."/>
            <person name="Tanja T."/>
        </authorList>
    </citation>
    <scope>NUCLEOTIDE SEQUENCE</scope>
    <source>
        <strain evidence="2">GBR_01_08_01A</strain>
        <tissue evidence="2">Thorax + abdomen</tissue>
    </source>
</reference>
<reference evidence="2" key="2">
    <citation type="journal article" date="2023" name="Commun. Biol.">
        <title>Intrasexual cuticular hydrocarbon dimorphism in a wasp sheds light on hydrocarbon biosynthesis genes in Hymenoptera.</title>
        <authorList>
            <person name="Moris V.C."/>
            <person name="Podsiadlowski L."/>
            <person name="Martin S."/>
            <person name="Oeyen J.P."/>
            <person name="Donath A."/>
            <person name="Petersen M."/>
            <person name="Wilbrandt J."/>
            <person name="Misof B."/>
            <person name="Liedtke D."/>
            <person name="Thamm M."/>
            <person name="Scheiner R."/>
            <person name="Schmitt T."/>
            <person name="Niehuis O."/>
        </authorList>
    </citation>
    <scope>NUCLEOTIDE SEQUENCE</scope>
    <source>
        <strain evidence="2">GBR_01_08_01A</strain>
    </source>
</reference>
<sequence>MNKNLSLQQISNLLNNRGSDESENEEVLAETLSDVSDAEFEISDHDTESDEEALSDSENDEEEHTEHQSDVANAFYGKKTGINGQKHRHREHGFELITIIVQLPDLRGLAWEKK</sequence>